<dbReference type="Proteomes" id="UP000323653">
    <property type="component" value="Chromosome"/>
</dbReference>
<dbReference type="PANTHER" id="PTHR14969">
    <property type="entry name" value="SPHINGOSINE-1-PHOSPHATE PHOSPHOHYDROLASE"/>
    <property type="match status" value="1"/>
</dbReference>
<dbReference type="SMART" id="SM00014">
    <property type="entry name" value="acidPPc"/>
    <property type="match status" value="1"/>
</dbReference>
<accession>A0A5C0VE76</accession>
<evidence type="ECO:0000256" key="1">
    <source>
        <dbReference type="SAM" id="Phobius"/>
    </source>
</evidence>
<dbReference type="PANTHER" id="PTHR14969:SF13">
    <property type="entry name" value="AT30094P"/>
    <property type="match status" value="1"/>
</dbReference>
<evidence type="ECO:0000313" key="4">
    <source>
        <dbReference type="Proteomes" id="UP000323653"/>
    </source>
</evidence>
<dbReference type="InterPro" id="IPR000326">
    <property type="entry name" value="PAP2/HPO"/>
</dbReference>
<dbReference type="InterPro" id="IPR036938">
    <property type="entry name" value="PAP2/HPO_sf"/>
</dbReference>
<proteinExistence type="predicted"/>
<feature type="transmembrane region" description="Helical" evidence="1">
    <location>
        <begin position="36"/>
        <end position="53"/>
    </location>
</feature>
<reference evidence="3 4" key="1">
    <citation type="submission" date="2019-08" db="EMBL/GenBank/DDBJ databases">
        <title>Pedobacter sp. nov., isolated from Han river, South Korea.</title>
        <authorList>
            <person name="Lee D.-H."/>
            <person name="Kim Y.-S."/>
            <person name="Hwang E.-M."/>
            <person name="Le Tran T.C."/>
            <person name="Cha C.-J."/>
        </authorList>
    </citation>
    <scope>NUCLEOTIDE SEQUENCE [LARGE SCALE GENOMIC DNA]</scope>
    <source>
        <strain evidence="3 4">CJ43</strain>
    </source>
</reference>
<keyword evidence="1" id="KW-1133">Transmembrane helix</keyword>
<dbReference type="KEGG" id="pej:FYC62_02990"/>
<feature type="transmembrane region" description="Helical" evidence="1">
    <location>
        <begin position="59"/>
        <end position="79"/>
    </location>
</feature>
<name>A0A5C0VE76_9SPHI</name>
<evidence type="ECO:0000259" key="2">
    <source>
        <dbReference type="SMART" id="SM00014"/>
    </source>
</evidence>
<dbReference type="Gene3D" id="1.20.144.10">
    <property type="entry name" value="Phosphatidic acid phosphatase type 2/haloperoxidase"/>
    <property type="match status" value="1"/>
</dbReference>
<feature type="domain" description="Phosphatidic acid phosphatase type 2/haloperoxidase" evidence="2">
    <location>
        <begin position="60"/>
        <end position="177"/>
    </location>
</feature>
<dbReference type="Pfam" id="PF01569">
    <property type="entry name" value="PAP2"/>
    <property type="match status" value="1"/>
</dbReference>
<feature type="transmembrane region" description="Helical" evidence="1">
    <location>
        <begin position="137"/>
        <end position="156"/>
    </location>
</feature>
<dbReference type="AlphaFoldDB" id="A0A5C0VE76"/>
<keyword evidence="4" id="KW-1185">Reference proteome</keyword>
<organism evidence="3 4">
    <name type="scientific">Pedobacter aquae</name>
    <dbReference type="NCBI Taxonomy" id="2605747"/>
    <lineage>
        <taxon>Bacteria</taxon>
        <taxon>Pseudomonadati</taxon>
        <taxon>Bacteroidota</taxon>
        <taxon>Sphingobacteriia</taxon>
        <taxon>Sphingobacteriales</taxon>
        <taxon>Sphingobacteriaceae</taxon>
        <taxon>Pedobacter</taxon>
    </lineage>
</organism>
<protein>
    <submittedName>
        <fullName evidence="3">Phosphatase PAP2 family protein</fullName>
    </submittedName>
</protein>
<dbReference type="RefSeq" id="WP_149073859.1">
    <property type="nucleotide sequence ID" value="NZ_CP043329.1"/>
</dbReference>
<dbReference type="SUPFAM" id="SSF48317">
    <property type="entry name" value="Acid phosphatase/Vanadium-dependent haloperoxidase"/>
    <property type="match status" value="1"/>
</dbReference>
<feature type="transmembrane region" description="Helical" evidence="1">
    <location>
        <begin position="162"/>
        <end position="180"/>
    </location>
</feature>
<evidence type="ECO:0000313" key="3">
    <source>
        <dbReference type="EMBL" id="QEK50746.1"/>
    </source>
</evidence>
<keyword evidence="1" id="KW-0812">Transmembrane</keyword>
<keyword evidence="1" id="KW-0472">Membrane</keyword>
<gene>
    <name evidence="3" type="ORF">FYC62_02990</name>
</gene>
<sequence length="190" mass="21308">MIEQLIQLDHQLFFAINKGLSNPVFDFLMPILRNKYTWIPLYLAIIFFAIKWYKIKGLYLVIFLAISVSIADFGSASILKPAFKRVRPCNNTALKEQVISRVPCGSGLSFPSTHATDHFAIAVFLITIFRKRWKNTLITGVIWAASIAIAQVYVGVHFPVDITVGALLGSFIGFGIAKLYQKYFALSTQS</sequence>
<dbReference type="EMBL" id="CP043329">
    <property type="protein sequence ID" value="QEK50746.1"/>
    <property type="molecule type" value="Genomic_DNA"/>
</dbReference>